<proteinExistence type="predicted"/>
<evidence type="ECO:0000259" key="4">
    <source>
        <dbReference type="Pfam" id="PF04127"/>
    </source>
</evidence>
<name>A0A075GJN6_9EURY</name>
<evidence type="ECO:0000256" key="2">
    <source>
        <dbReference type="ARBA" id="ARBA00023239"/>
    </source>
</evidence>
<dbReference type="SUPFAM" id="SSF102645">
    <property type="entry name" value="CoaB-like"/>
    <property type="match status" value="1"/>
</dbReference>
<keyword evidence="2 5" id="KW-0456">Lyase</keyword>
<dbReference type="InterPro" id="IPR007085">
    <property type="entry name" value="DNA/pantothenate-metab_flavo_C"/>
</dbReference>
<gene>
    <name evidence="5" type="primary">coaBC</name>
    <name evidence="5" type="synonym">dfp</name>
</gene>
<evidence type="ECO:0000313" key="5">
    <source>
        <dbReference type="EMBL" id="AIF03405.1"/>
    </source>
</evidence>
<dbReference type="GO" id="GO:0004633">
    <property type="term" value="F:phosphopantothenoylcysteine decarboxylase activity"/>
    <property type="evidence" value="ECO:0007669"/>
    <property type="project" value="UniProtKB-EC"/>
</dbReference>
<feature type="domain" description="DNA/pantothenate metabolism flavoprotein C-terminal" evidence="4">
    <location>
        <begin position="186"/>
        <end position="387"/>
    </location>
</feature>
<dbReference type="GO" id="GO:0015937">
    <property type="term" value="P:coenzyme A biosynthetic process"/>
    <property type="evidence" value="ECO:0007669"/>
    <property type="project" value="InterPro"/>
</dbReference>
<dbReference type="GO" id="GO:0015941">
    <property type="term" value="P:pantothenate catabolic process"/>
    <property type="evidence" value="ECO:0007669"/>
    <property type="project" value="InterPro"/>
</dbReference>
<reference evidence="5" key="1">
    <citation type="journal article" date="2014" name="Genome Biol. Evol.">
        <title>Pangenome evidence for extensive interdomain horizontal transfer affecting lineage core and shell genes in uncultured planktonic thaumarchaeota and euryarchaeota.</title>
        <authorList>
            <person name="Deschamps P."/>
            <person name="Zivanovic Y."/>
            <person name="Moreira D."/>
            <person name="Rodriguez-Valera F."/>
            <person name="Lopez-Garcia P."/>
        </authorList>
    </citation>
    <scope>NUCLEOTIDE SEQUENCE</scope>
</reference>
<dbReference type="InterPro" id="IPR036551">
    <property type="entry name" value="Flavin_trans-like"/>
</dbReference>
<dbReference type="GO" id="GO:0071513">
    <property type="term" value="C:phosphopantothenoylcysteine decarboxylase complex"/>
    <property type="evidence" value="ECO:0007669"/>
    <property type="project" value="TreeGrafter"/>
</dbReference>
<dbReference type="PANTHER" id="PTHR14359:SF6">
    <property type="entry name" value="PHOSPHOPANTOTHENOYLCYSTEINE DECARBOXYLASE"/>
    <property type="match status" value="1"/>
</dbReference>
<dbReference type="Gene3D" id="3.40.50.10300">
    <property type="entry name" value="CoaB-like"/>
    <property type="match status" value="1"/>
</dbReference>
<dbReference type="AlphaFoldDB" id="A0A075GJN6"/>
<dbReference type="Pfam" id="PF02441">
    <property type="entry name" value="Flavoprotein"/>
    <property type="match status" value="1"/>
</dbReference>
<evidence type="ECO:0000256" key="1">
    <source>
        <dbReference type="ARBA" id="ARBA00022793"/>
    </source>
</evidence>
<dbReference type="Gene3D" id="3.40.50.1950">
    <property type="entry name" value="Flavin prenyltransferase-like"/>
    <property type="match status" value="1"/>
</dbReference>
<dbReference type="InterPro" id="IPR035929">
    <property type="entry name" value="CoaB-like_sf"/>
</dbReference>
<dbReference type="PANTHER" id="PTHR14359">
    <property type="entry name" value="HOMO-OLIGOMERIC FLAVIN CONTAINING CYS DECARBOXYLASE FAMILY"/>
    <property type="match status" value="1"/>
</dbReference>
<dbReference type="Pfam" id="PF04127">
    <property type="entry name" value="DFP"/>
    <property type="match status" value="1"/>
</dbReference>
<dbReference type="InterPro" id="IPR005252">
    <property type="entry name" value="CoaBC"/>
</dbReference>
<feature type="domain" description="Flavoprotein" evidence="3">
    <location>
        <begin position="20"/>
        <end position="153"/>
    </location>
</feature>
<accession>A0A075GJN6</accession>
<dbReference type="GO" id="GO:0004632">
    <property type="term" value="F:phosphopantothenate--cysteine ligase activity"/>
    <property type="evidence" value="ECO:0007669"/>
    <property type="project" value="InterPro"/>
</dbReference>
<sequence>MKHPARNVTQRSPALTGRTVWLAVTGSVAAVESVGLARELLRHGAEVHIVASPAALEIVGRKALEFACGRPPVTEITGQVEHVTADADLLVLAPCTASSLAKVVHGIGDTPPTLFALTLLGAGVPLLVAPAMDGRMAESPVVLDNLRKARKIATVLDPLLEEGKAKLPSREVIAAWACRLAGQRDLAGQRLLVIGGGTAEPLDDVRVLGNRSSGRMAVALVEEAFARGSETELWLGSATVTPGNWIPLERFTTLAELVAKVETLGEWDTILLPAALADFRPPRTPGKIASGRRLKLELEPAPKLLPLLRNAHAGKLVAFKLASETSDDELIKEAGAPLEYADLVVANSADAMEAEAARIVLVSRDTAAEGASGSKQALANTILDRVAS</sequence>
<dbReference type="EMBL" id="KF900679">
    <property type="protein sequence ID" value="AIF03405.1"/>
    <property type="molecule type" value="Genomic_DNA"/>
</dbReference>
<protein>
    <submittedName>
        <fullName evidence="5">Phosphopantothenoylcysteine decarboxylase/phosphopantothenate--cysteine ligase (CoaBC, dfp)</fullName>
        <ecNumber evidence="5">4.1.1.36</ecNumber>
    </submittedName>
</protein>
<evidence type="ECO:0000259" key="3">
    <source>
        <dbReference type="Pfam" id="PF02441"/>
    </source>
</evidence>
<dbReference type="InterPro" id="IPR003382">
    <property type="entry name" value="Flavoprotein"/>
</dbReference>
<dbReference type="EC" id="4.1.1.36" evidence="5"/>
<organism evidence="5">
    <name type="scientific">uncultured marine group II/III euryarchaeote KM3_164_G07</name>
    <dbReference type="NCBI Taxonomy" id="1457918"/>
    <lineage>
        <taxon>Archaea</taxon>
        <taxon>Methanobacteriati</taxon>
        <taxon>Methanobacteriota</taxon>
        <taxon>environmental samples</taxon>
    </lineage>
</organism>
<keyword evidence="1" id="KW-0210">Decarboxylase</keyword>
<dbReference type="SUPFAM" id="SSF52507">
    <property type="entry name" value="Homo-oligomeric flavin-containing Cys decarboxylases, HFCD"/>
    <property type="match status" value="1"/>
</dbReference>
<dbReference type="GO" id="GO:0010181">
    <property type="term" value="F:FMN binding"/>
    <property type="evidence" value="ECO:0007669"/>
    <property type="project" value="InterPro"/>
</dbReference>
<dbReference type="NCBIfam" id="TIGR00521">
    <property type="entry name" value="coaBC_dfp"/>
    <property type="match status" value="1"/>
</dbReference>
<keyword evidence="5" id="KW-0436">Ligase</keyword>